<dbReference type="Proteomes" id="UP001162131">
    <property type="component" value="Unassembled WGS sequence"/>
</dbReference>
<gene>
    <name evidence="1" type="ORF">BSTOLATCC_MIC65396</name>
</gene>
<keyword evidence="2" id="KW-1185">Reference proteome</keyword>
<proteinExistence type="predicted"/>
<organism evidence="1 2">
    <name type="scientific">Blepharisma stoltei</name>
    <dbReference type="NCBI Taxonomy" id="1481888"/>
    <lineage>
        <taxon>Eukaryota</taxon>
        <taxon>Sar</taxon>
        <taxon>Alveolata</taxon>
        <taxon>Ciliophora</taxon>
        <taxon>Postciliodesmatophora</taxon>
        <taxon>Heterotrichea</taxon>
        <taxon>Heterotrichida</taxon>
        <taxon>Blepharismidae</taxon>
        <taxon>Blepharisma</taxon>
    </lineage>
</organism>
<dbReference type="AlphaFoldDB" id="A0AAU9KFH6"/>
<evidence type="ECO:0008006" key="3">
    <source>
        <dbReference type="Google" id="ProtNLM"/>
    </source>
</evidence>
<evidence type="ECO:0000313" key="2">
    <source>
        <dbReference type="Proteomes" id="UP001162131"/>
    </source>
</evidence>
<reference evidence="1" key="1">
    <citation type="submission" date="2021-09" db="EMBL/GenBank/DDBJ databases">
        <authorList>
            <consortium name="AG Swart"/>
            <person name="Singh M."/>
            <person name="Singh A."/>
            <person name="Seah K."/>
            <person name="Emmerich C."/>
        </authorList>
    </citation>
    <scope>NUCLEOTIDE SEQUENCE</scope>
    <source>
        <strain evidence="1">ATCC30299</strain>
    </source>
</reference>
<accession>A0AAU9KFH6</accession>
<dbReference type="EMBL" id="CAJZBQ010000063">
    <property type="protein sequence ID" value="CAG9336091.1"/>
    <property type="molecule type" value="Genomic_DNA"/>
</dbReference>
<sequence length="140" mass="17584">MYRNYHFDISKIFILVAPLETRLFLHIGIMIFRNCISSPYFKLQKQFILYFDSNWSDTCLGLCDRRFNLTERKLKFEQLQLWLKSWPLWLCSWDYHYEFSEEWLVSLRFFLKYHTEFYFKNLFYSKFWDFEKYILSFGNS</sequence>
<evidence type="ECO:0000313" key="1">
    <source>
        <dbReference type="EMBL" id="CAG9336091.1"/>
    </source>
</evidence>
<name>A0AAU9KFH6_9CILI</name>
<protein>
    <recommendedName>
        <fullName evidence="3">Maturase K</fullName>
    </recommendedName>
</protein>
<comment type="caution">
    <text evidence="1">The sequence shown here is derived from an EMBL/GenBank/DDBJ whole genome shotgun (WGS) entry which is preliminary data.</text>
</comment>